<dbReference type="PRINTS" id="PR00947">
    <property type="entry name" value="CUTICLE"/>
</dbReference>
<dbReference type="InterPro" id="IPR000618">
    <property type="entry name" value="Insect_cuticle"/>
</dbReference>
<keyword evidence="5" id="KW-1185">Reference proteome</keyword>
<dbReference type="PANTHER" id="PTHR10380:SF241">
    <property type="entry name" value="CUTICULAR PROTEIN 47EG-RELATED"/>
    <property type="match status" value="1"/>
</dbReference>
<dbReference type="AlphaFoldDB" id="A0AAE1PAZ1"/>
<feature type="signal peptide" evidence="3">
    <location>
        <begin position="1"/>
        <end position="18"/>
    </location>
</feature>
<protein>
    <submittedName>
        <fullName evidence="4">Uncharacterized protein</fullName>
    </submittedName>
</protein>
<evidence type="ECO:0000256" key="1">
    <source>
        <dbReference type="ARBA" id="ARBA00022460"/>
    </source>
</evidence>
<dbReference type="Proteomes" id="UP001292094">
    <property type="component" value="Unassembled WGS sequence"/>
</dbReference>
<dbReference type="InterPro" id="IPR031311">
    <property type="entry name" value="CHIT_BIND_RR_consensus"/>
</dbReference>
<evidence type="ECO:0000313" key="5">
    <source>
        <dbReference type="Proteomes" id="UP001292094"/>
    </source>
</evidence>
<dbReference type="GO" id="GO:0062129">
    <property type="term" value="C:chitin-based extracellular matrix"/>
    <property type="evidence" value="ECO:0007669"/>
    <property type="project" value="TreeGrafter"/>
</dbReference>
<dbReference type="PROSITE" id="PS51155">
    <property type="entry name" value="CHIT_BIND_RR_2"/>
    <property type="match status" value="1"/>
</dbReference>
<proteinExistence type="predicted"/>
<accession>A0AAE1PAZ1</accession>
<dbReference type="PROSITE" id="PS00233">
    <property type="entry name" value="CHIT_BIND_RR_1"/>
    <property type="match status" value="1"/>
</dbReference>
<dbReference type="InterPro" id="IPR050468">
    <property type="entry name" value="Cuticle_Struct_Prot"/>
</dbReference>
<gene>
    <name evidence="4" type="ORF">Pmani_023833</name>
</gene>
<dbReference type="EMBL" id="JAWZYT010002464">
    <property type="protein sequence ID" value="KAK4304199.1"/>
    <property type="molecule type" value="Genomic_DNA"/>
</dbReference>
<dbReference type="PANTHER" id="PTHR10380">
    <property type="entry name" value="CUTICLE PROTEIN"/>
    <property type="match status" value="1"/>
</dbReference>
<evidence type="ECO:0000256" key="2">
    <source>
        <dbReference type="PROSITE-ProRule" id="PRU00497"/>
    </source>
</evidence>
<feature type="chain" id="PRO_5042185294" evidence="3">
    <location>
        <begin position="19"/>
        <end position="122"/>
    </location>
</feature>
<organism evidence="4 5">
    <name type="scientific">Petrolisthes manimaculis</name>
    <dbReference type="NCBI Taxonomy" id="1843537"/>
    <lineage>
        <taxon>Eukaryota</taxon>
        <taxon>Metazoa</taxon>
        <taxon>Ecdysozoa</taxon>
        <taxon>Arthropoda</taxon>
        <taxon>Crustacea</taxon>
        <taxon>Multicrustacea</taxon>
        <taxon>Malacostraca</taxon>
        <taxon>Eumalacostraca</taxon>
        <taxon>Eucarida</taxon>
        <taxon>Decapoda</taxon>
        <taxon>Pleocyemata</taxon>
        <taxon>Anomura</taxon>
        <taxon>Galatheoidea</taxon>
        <taxon>Porcellanidae</taxon>
        <taxon>Petrolisthes</taxon>
    </lineage>
</organism>
<dbReference type="GO" id="GO:0008010">
    <property type="term" value="F:structural constituent of chitin-based larval cuticle"/>
    <property type="evidence" value="ECO:0007669"/>
    <property type="project" value="TreeGrafter"/>
</dbReference>
<dbReference type="Pfam" id="PF00379">
    <property type="entry name" value="Chitin_bind_4"/>
    <property type="match status" value="1"/>
</dbReference>
<reference evidence="4" key="1">
    <citation type="submission" date="2023-11" db="EMBL/GenBank/DDBJ databases">
        <title>Genome assemblies of two species of porcelain crab, Petrolisthes cinctipes and Petrolisthes manimaculis (Anomura: Porcellanidae).</title>
        <authorList>
            <person name="Angst P."/>
        </authorList>
    </citation>
    <scope>NUCLEOTIDE SEQUENCE</scope>
    <source>
        <strain evidence="4">PB745_02</strain>
        <tissue evidence="4">Gill</tissue>
    </source>
</reference>
<evidence type="ECO:0000313" key="4">
    <source>
        <dbReference type="EMBL" id="KAK4304199.1"/>
    </source>
</evidence>
<evidence type="ECO:0000256" key="3">
    <source>
        <dbReference type="SAM" id="SignalP"/>
    </source>
</evidence>
<name>A0AAE1PAZ1_9EUCA</name>
<keyword evidence="3" id="KW-0732">Signal</keyword>
<comment type="caution">
    <text evidence="4">The sequence shown here is derived from an EMBL/GenBank/DDBJ whole genome shotgun (WGS) entry which is preliminary data.</text>
</comment>
<keyword evidence="1 2" id="KW-0193">Cuticle</keyword>
<sequence>MKLVILICLAITACTVYGFEGRPFALERQTAVIVTRFETAIAHTHTPYPGNVSEHREDQGDGNFKYSFETENGIKVKVVGKPGTEGQSNMQGSYSYPLNDGTVVQVTYVADENGYRAETRFV</sequence>